<dbReference type="OrthoDB" id="2560978at2759"/>
<gene>
    <name evidence="2" type="ORF">I316_03603</name>
</gene>
<dbReference type="AlphaFoldDB" id="A0A1B9GU37"/>
<evidence type="ECO:0000313" key="3">
    <source>
        <dbReference type="Proteomes" id="UP000092666"/>
    </source>
</evidence>
<protein>
    <submittedName>
        <fullName evidence="2">Uncharacterized protein</fullName>
    </submittedName>
</protein>
<reference evidence="2 3" key="1">
    <citation type="submission" date="2013-07" db="EMBL/GenBank/DDBJ databases">
        <title>The Genome Sequence of Cryptococcus heveanensis BCC8398.</title>
        <authorList>
            <consortium name="The Broad Institute Genome Sequencing Platform"/>
            <person name="Cuomo C."/>
            <person name="Litvintseva A."/>
            <person name="Chen Y."/>
            <person name="Heitman J."/>
            <person name="Sun S."/>
            <person name="Springer D."/>
            <person name="Dromer F."/>
            <person name="Young S.K."/>
            <person name="Zeng Q."/>
            <person name="Gargeya S."/>
            <person name="Fitzgerald M."/>
            <person name="Abouelleil A."/>
            <person name="Alvarado L."/>
            <person name="Berlin A.M."/>
            <person name="Chapman S.B."/>
            <person name="Dewar J."/>
            <person name="Goldberg J."/>
            <person name="Griggs A."/>
            <person name="Gujja S."/>
            <person name="Hansen M."/>
            <person name="Howarth C."/>
            <person name="Imamovic A."/>
            <person name="Larimer J."/>
            <person name="McCowan C."/>
            <person name="Murphy C."/>
            <person name="Pearson M."/>
            <person name="Priest M."/>
            <person name="Roberts A."/>
            <person name="Saif S."/>
            <person name="Shea T."/>
            <person name="Sykes S."/>
            <person name="Wortman J."/>
            <person name="Nusbaum C."/>
            <person name="Birren B."/>
        </authorList>
    </citation>
    <scope>NUCLEOTIDE SEQUENCE [LARGE SCALE GENOMIC DNA]</scope>
    <source>
        <strain evidence="2 3">BCC8398</strain>
    </source>
</reference>
<dbReference type="Proteomes" id="UP000092666">
    <property type="component" value="Unassembled WGS sequence"/>
</dbReference>
<name>A0A1B9GU37_9TREE</name>
<sequence length="120" mass="13140">MQLSSVITLLLPFLGALTAVNAQTSDPTYSNDTLVGKPDRLSMDEFETQFRNLCPIWIPEPEVSDGFYYDSTTFIRGGSDGNSPDYLAQVNCLYTTRGAQKNVGFEIVEYLGGSIANEGI</sequence>
<proteinExistence type="predicted"/>
<feature type="signal peptide" evidence="1">
    <location>
        <begin position="1"/>
        <end position="22"/>
    </location>
</feature>
<accession>A0A1B9GU37</accession>
<organism evidence="2 3">
    <name type="scientific">Kwoniella heveanensis BCC8398</name>
    <dbReference type="NCBI Taxonomy" id="1296120"/>
    <lineage>
        <taxon>Eukaryota</taxon>
        <taxon>Fungi</taxon>
        <taxon>Dikarya</taxon>
        <taxon>Basidiomycota</taxon>
        <taxon>Agaricomycotina</taxon>
        <taxon>Tremellomycetes</taxon>
        <taxon>Tremellales</taxon>
        <taxon>Cryptococcaceae</taxon>
        <taxon>Kwoniella</taxon>
    </lineage>
</organism>
<keyword evidence="1" id="KW-0732">Signal</keyword>
<reference evidence="3" key="2">
    <citation type="submission" date="2013-12" db="EMBL/GenBank/DDBJ databases">
        <title>Evolution of pathogenesis and genome organization in the Tremellales.</title>
        <authorList>
            <person name="Cuomo C."/>
            <person name="Litvintseva A."/>
            <person name="Heitman J."/>
            <person name="Chen Y."/>
            <person name="Sun S."/>
            <person name="Springer D."/>
            <person name="Dromer F."/>
            <person name="Young S."/>
            <person name="Zeng Q."/>
            <person name="Chapman S."/>
            <person name="Gujja S."/>
            <person name="Saif S."/>
            <person name="Birren B."/>
        </authorList>
    </citation>
    <scope>NUCLEOTIDE SEQUENCE [LARGE SCALE GENOMIC DNA]</scope>
    <source>
        <strain evidence="3">BCC8398</strain>
    </source>
</reference>
<keyword evidence="3" id="KW-1185">Reference proteome</keyword>
<evidence type="ECO:0000256" key="1">
    <source>
        <dbReference type="SAM" id="SignalP"/>
    </source>
</evidence>
<evidence type="ECO:0000313" key="2">
    <source>
        <dbReference type="EMBL" id="OCF34562.1"/>
    </source>
</evidence>
<feature type="chain" id="PRO_5008627334" evidence="1">
    <location>
        <begin position="23"/>
        <end position="120"/>
    </location>
</feature>
<dbReference type="EMBL" id="KV700124">
    <property type="protein sequence ID" value="OCF34562.1"/>
    <property type="molecule type" value="Genomic_DNA"/>
</dbReference>